<protein>
    <submittedName>
        <fullName evidence="2">F-box domain-containing protein</fullName>
    </submittedName>
</protein>
<dbReference type="PANTHER" id="PTHR21503">
    <property type="entry name" value="F-BOX-CONTAINING HYPOTHETICAL PROTEIN C.ELEGANS"/>
    <property type="match status" value="1"/>
</dbReference>
<sequence length="279" mass="32862">MEQLYSLFNRFPRFLFPFRQSHPQFPLFRLPLVAYKNVIDLMASYEQVSLSLCSLRTQSIVKNIRHRPNTLELWIFGQNRVKVATGHYETTNSRRTFSFVMGAAKRSLNFYGTVFIGEHRVPVRVKKDENGGEYLETYWNDKNLGLRVIADYICDLFLVDLFSVMLMNDHRRMFDWLCNRQSYDKKFAQSHEPLTDWGETIEKEAERTKFELITKDMLETELLTQGMLKWLADLVHHDFTADPTAMTDSATIRVAADFIEDARRQQETLFLSRLLLATY</sequence>
<dbReference type="WBParaSite" id="Csp11.Scaffold408.g960.t1">
    <property type="protein sequence ID" value="Csp11.Scaffold408.g960.t1"/>
    <property type="gene ID" value="Csp11.Scaffold408.g960"/>
</dbReference>
<dbReference type="Proteomes" id="UP000095282">
    <property type="component" value="Unplaced"/>
</dbReference>
<organism evidence="1 2">
    <name type="scientific">Caenorhabditis tropicalis</name>
    <dbReference type="NCBI Taxonomy" id="1561998"/>
    <lineage>
        <taxon>Eukaryota</taxon>
        <taxon>Metazoa</taxon>
        <taxon>Ecdysozoa</taxon>
        <taxon>Nematoda</taxon>
        <taxon>Chromadorea</taxon>
        <taxon>Rhabditida</taxon>
        <taxon>Rhabditina</taxon>
        <taxon>Rhabditomorpha</taxon>
        <taxon>Rhabditoidea</taxon>
        <taxon>Rhabditidae</taxon>
        <taxon>Peloderinae</taxon>
        <taxon>Caenorhabditis</taxon>
    </lineage>
</organism>
<keyword evidence="1" id="KW-1185">Reference proteome</keyword>
<dbReference type="AlphaFoldDB" id="A0A1I7SZB1"/>
<name>A0A1I7SZB1_9PELO</name>
<proteinExistence type="predicted"/>
<evidence type="ECO:0000313" key="1">
    <source>
        <dbReference type="Proteomes" id="UP000095282"/>
    </source>
</evidence>
<evidence type="ECO:0000313" key="2">
    <source>
        <dbReference type="WBParaSite" id="Csp11.Scaffold408.g960.t1"/>
    </source>
</evidence>
<dbReference type="eggNOG" id="KOG2553">
    <property type="taxonomic scope" value="Eukaryota"/>
</dbReference>
<accession>A0A1I7SZB1</accession>
<dbReference type="STRING" id="1561998.A0A1I7SZB1"/>
<dbReference type="PANTHER" id="PTHR21503:SF8">
    <property type="entry name" value="F-BOX ASSOCIATED DOMAIN-CONTAINING PROTEIN-RELATED"/>
    <property type="match status" value="1"/>
</dbReference>
<reference evidence="2" key="1">
    <citation type="submission" date="2016-11" db="UniProtKB">
        <authorList>
            <consortium name="WormBaseParasite"/>
        </authorList>
    </citation>
    <scope>IDENTIFICATION</scope>
</reference>